<evidence type="ECO:0000256" key="3">
    <source>
        <dbReference type="ARBA" id="ARBA00006402"/>
    </source>
</evidence>
<dbReference type="FunFam" id="3.30.565.10:FF:000010">
    <property type="entry name" value="Sensor histidine kinase RcsC"/>
    <property type="match status" value="1"/>
</dbReference>
<dbReference type="KEGG" id="cbar:PATL70BA_2296"/>
<feature type="domain" description="Response regulatory" evidence="22">
    <location>
        <begin position="722"/>
        <end position="838"/>
    </location>
</feature>
<evidence type="ECO:0000256" key="10">
    <source>
        <dbReference type="ARBA" id="ARBA00022777"/>
    </source>
</evidence>
<evidence type="ECO:0000256" key="19">
    <source>
        <dbReference type="SAM" id="Coils"/>
    </source>
</evidence>
<keyword evidence="11" id="KW-0067">ATP-binding</keyword>
<evidence type="ECO:0000259" key="22">
    <source>
        <dbReference type="PROSITE" id="PS50110"/>
    </source>
</evidence>
<evidence type="ECO:0000256" key="20">
    <source>
        <dbReference type="SAM" id="Phobius"/>
    </source>
</evidence>
<comment type="catalytic activity">
    <reaction evidence="1">
        <text>ATP + protein L-histidine = ADP + protein N-phospho-L-histidine.</text>
        <dbReference type="EC" id="2.7.13.3"/>
    </reaction>
</comment>
<dbReference type="PANTHER" id="PTHR45339:SF1">
    <property type="entry name" value="HYBRID SIGNAL TRANSDUCTION HISTIDINE KINASE J"/>
    <property type="match status" value="1"/>
</dbReference>
<feature type="modified residue" description="4-aspartylphosphate" evidence="18">
    <location>
        <position position="773"/>
    </location>
</feature>
<gene>
    <name evidence="24" type="ORF">PATL70BA_2296</name>
</gene>
<evidence type="ECO:0000256" key="11">
    <source>
        <dbReference type="ARBA" id="ARBA00022840"/>
    </source>
</evidence>
<dbReference type="InterPro" id="IPR001789">
    <property type="entry name" value="Sig_transdc_resp-reg_receiver"/>
</dbReference>
<evidence type="ECO:0000259" key="21">
    <source>
        <dbReference type="PROSITE" id="PS50109"/>
    </source>
</evidence>
<evidence type="ECO:0000256" key="9">
    <source>
        <dbReference type="ARBA" id="ARBA00022741"/>
    </source>
</evidence>
<dbReference type="SUPFAM" id="SSF53850">
    <property type="entry name" value="Periplasmic binding protein-like II"/>
    <property type="match status" value="1"/>
</dbReference>
<evidence type="ECO:0000256" key="6">
    <source>
        <dbReference type="ARBA" id="ARBA00022475"/>
    </source>
</evidence>
<dbReference type="PRINTS" id="PR00344">
    <property type="entry name" value="BCTRLSENSOR"/>
</dbReference>
<dbReference type="Pfam" id="PF00072">
    <property type="entry name" value="Response_reg"/>
    <property type="match status" value="1"/>
</dbReference>
<dbReference type="SUPFAM" id="SSF47226">
    <property type="entry name" value="Histidine-containing phosphotransfer domain, HPT domain"/>
    <property type="match status" value="1"/>
</dbReference>
<proteinExistence type="inferred from homology"/>
<feature type="coiled-coil region" evidence="19">
    <location>
        <begin position="296"/>
        <end position="323"/>
    </location>
</feature>
<dbReference type="CDD" id="cd16922">
    <property type="entry name" value="HATPase_EvgS-ArcB-TorS-like"/>
    <property type="match status" value="1"/>
</dbReference>
<evidence type="ECO:0000256" key="8">
    <source>
        <dbReference type="ARBA" id="ARBA00022692"/>
    </source>
</evidence>
<comment type="function">
    <text evidence="15">May play the central regulatory role in sporulation. It may be an element of the effector pathway responsible for the activation of sporulation genes in response to nutritional stress. Spo0A may act in concert with spo0H (a sigma factor) to control the expression of some genes that are critical to the sporulation process.</text>
</comment>
<evidence type="ECO:0000256" key="16">
    <source>
        <dbReference type="ARBA" id="ARBA00074306"/>
    </source>
</evidence>
<dbReference type="AlphaFoldDB" id="A0A3P7PH41"/>
<evidence type="ECO:0000256" key="18">
    <source>
        <dbReference type="PROSITE-ProRule" id="PRU00169"/>
    </source>
</evidence>
<dbReference type="EC" id="2.7.13.3" evidence="4"/>
<evidence type="ECO:0000256" key="12">
    <source>
        <dbReference type="ARBA" id="ARBA00022989"/>
    </source>
</evidence>
<dbReference type="InterPro" id="IPR003594">
    <property type="entry name" value="HATPase_dom"/>
</dbReference>
<dbReference type="InterPro" id="IPR003661">
    <property type="entry name" value="HisK_dim/P_dom"/>
</dbReference>
<evidence type="ECO:0000256" key="15">
    <source>
        <dbReference type="ARBA" id="ARBA00024867"/>
    </source>
</evidence>
<evidence type="ECO:0000256" key="5">
    <source>
        <dbReference type="ARBA" id="ARBA00018672"/>
    </source>
</evidence>
<dbReference type="EMBL" id="LR130778">
    <property type="protein sequence ID" value="VDN48188.1"/>
    <property type="molecule type" value="Genomic_DNA"/>
</dbReference>
<keyword evidence="25" id="KW-1185">Reference proteome</keyword>
<evidence type="ECO:0000313" key="24">
    <source>
        <dbReference type="EMBL" id="VDN48188.1"/>
    </source>
</evidence>
<protein>
    <recommendedName>
        <fullName evidence="16">Circadian input-output histidine kinase CikA</fullName>
        <ecNumber evidence="4">2.7.13.3</ecNumber>
    </recommendedName>
    <alternativeName>
        <fullName evidence="5">Stage 0 sporulation protein A homolog</fullName>
    </alternativeName>
</protein>
<evidence type="ECO:0000313" key="25">
    <source>
        <dbReference type="Proteomes" id="UP000279029"/>
    </source>
</evidence>
<dbReference type="CDD" id="cd00082">
    <property type="entry name" value="HisKA"/>
    <property type="match status" value="1"/>
</dbReference>
<keyword evidence="19" id="KW-0175">Coiled coil</keyword>
<dbReference type="Pfam" id="PF02518">
    <property type="entry name" value="HATPase_c"/>
    <property type="match status" value="1"/>
</dbReference>
<reference evidence="24 25" key="1">
    <citation type="submission" date="2018-09" db="EMBL/GenBank/DDBJ databases">
        <authorList>
            <person name="Postec A."/>
        </authorList>
    </citation>
    <scope>NUCLEOTIDE SEQUENCE [LARGE SCALE GENOMIC DNA]</scope>
    <source>
        <strain evidence="24">70B-A</strain>
    </source>
</reference>
<dbReference type="PROSITE" id="PS50110">
    <property type="entry name" value="RESPONSE_REGULATORY"/>
    <property type="match status" value="2"/>
</dbReference>
<dbReference type="SMART" id="SM00062">
    <property type="entry name" value="PBPb"/>
    <property type="match status" value="1"/>
</dbReference>
<dbReference type="GO" id="GO:0000155">
    <property type="term" value="F:phosphorelay sensor kinase activity"/>
    <property type="evidence" value="ECO:0007669"/>
    <property type="project" value="InterPro"/>
</dbReference>
<keyword evidence="10 24" id="KW-0808">Transferase</keyword>
<feature type="modified residue" description="4-aspartylphosphate" evidence="18">
    <location>
        <position position="627"/>
    </location>
</feature>
<dbReference type="InterPro" id="IPR004358">
    <property type="entry name" value="Sig_transdc_His_kin-like_C"/>
</dbReference>
<dbReference type="SUPFAM" id="SSF52172">
    <property type="entry name" value="CheY-like"/>
    <property type="match status" value="2"/>
</dbReference>
<dbReference type="InterPro" id="IPR001638">
    <property type="entry name" value="Solute-binding_3/MltF_N"/>
</dbReference>
<dbReference type="CDD" id="cd17546">
    <property type="entry name" value="REC_hyHK_CKI1_RcsC-like"/>
    <property type="match status" value="1"/>
</dbReference>
<evidence type="ECO:0000256" key="14">
    <source>
        <dbReference type="ARBA" id="ARBA00023136"/>
    </source>
</evidence>
<dbReference type="InterPro" id="IPR036097">
    <property type="entry name" value="HisK_dim/P_sf"/>
</dbReference>
<dbReference type="InterPro" id="IPR036890">
    <property type="entry name" value="HATPase_C_sf"/>
</dbReference>
<keyword evidence="12 20" id="KW-1133">Transmembrane helix</keyword>
<dbReference type="InterPro" id="IPR036641">
    <property type="entry name" value="HPT_dom_sf"/>
</dbReference>
<dbReference type="CDD" id="cd01007">
    <property type="entry name" value="PBP2_BvgS_HisK_like"/>
    <property type="match status" value="1"/>
</dbReference>
<evidence type="ECO:0000256" key="7">
    <source>
        <dbReference type="ARBA" id="ARBA00022553"/>
    </source>
</evidence>
<evidence type="ECO:0000256" key="13">
    <source>
        <dbReference type="ARBA" id="ARBA00023012"/>
    </source>
</evidence>
<evidence type="ECO:0000256" key="17">
    <source>
        <dbReference type="PROSITE-ProRule" id="PRU00110"/>
    </source>
</evidence>
<dbReference type="SUPFAM" id="SSF55874">
    <property type="entry name" value="ATPase domain of HSP90 chaperone/DNA topoisomerase II/histidine kinase"/>
    <property type="match status" value="1"/>
</dbReference>
<dbReference type="GO" id="GO:0005886">
    <property type="term" value="C:plasma membrane"/>
    <property type="evidence" value="ECO:0007669"/>
    <property type="project" value="UniProtKB-SubCell"/>
</dbReference>
<evidence type="ECO:0000256" key="1">
    <source>
        <dbReference type="ARBA" id="ARBA00000085"/>
    </source>
</evidence>
<dbReference type="Gene3D" id="3.40.190.10">
    <property type="entry name" value="Periplasmic binding protein-like II"/>
    <property type="match status" value="2"/>
</dbReference>
<dbReference type="SMART" id="SM00448">
    <property type="entry name" value="REC"/>
    <property type="match status" value="2"/>
</dbReference>
<keyword evidence="7 18" id="KW-0597">Phosphoprotein</keyword>
<feature type="modified residue" description="Phosphohistidine" evidence="17">
    <location>
        <position position="901"/>
    </location>
</feature>
<dbReference type="Pfam" id="PF00512">
    <property type="entry name" value="HisKA"/>
    <property type="match status" value="1"/>
</dbReference>
<dbReference type="PANTHER" id="PTHR45339">
    <property type="entry name" value="HYBRID SIGNAL TRANSDUCTION HISTIDINE KINASE J"/>
    <property type="match status" value="1"/>
</dbReference>
<comment type="similarity">
    <text evidence="3">In the N-terminal section; belongs to the phytochrome family.</text>
</comment>
<dbReference type="RefSeq" id="WP_197715755.1">
    <property type="nucleotide sequence ID" value="NZ_LR130778.1"/>
</dbReference>
<accession>A0A3P7PH41</accession>
<dbReference type="InterPro" id="IPR005467">
    <property type="entry name" value="His_kinase_dom"/>
</dbReference>
<dbReference type="Gene3D" id="3.40.50.2300">
    <property type="match status" value="2"/>
</dbReference>
<dbReference type="PROSITE" id="PS50894">
    <property type="entry name" value="HPT"/>
    <property type="match status" value="1"/>
</dbReference>
<dbReference type="PROSITE" id="PS50109">
    <property type="entry name" value="HIS_KIN"/>
    <property type="match status" value="1"/>
</dbReference>
<name>A0A3P7PH41_9FIRM</name>
<keyword evidence="13" id="KW-0902">Two-component regulatory system</keyword>
<dbReference type="Gene3D" id="1.10.287.130">
    <property type="match status" value="1"/>
</dbReference>
<dbReference type="SUPFAM" id="SSF47384">
    <property type="entry name" value="Homodimeric domain of signal transducing histidine kinase"/>
    <property type="match status" value="1"/>
</dbReference>
<feature type="transmembrane region" description="Helical" evidence="20">
    <location>
        <begin position="271"/>
        <end position="294"/>
    </location>
</feature>
<dbReference type="SMART" id="SM00388">
    <property type="entry name" value="HisKA"/>
    <property type="match status" value="1"/>
</dbReference>
<evidence type="ECO:0000256" key="2">
    <source>
        <dbReference type="ARBA" id="ARBA00004651"/>
    </source>
</evidence>
<dbReference type="Gene3D" id="1.20.120.160">
    <property type="entry name" value="HPT domain"/>
    <property type="match status" value="1"/>
</dbReference>
<comment type="subcellular location">
    <subcellularLocation>
        <location evidence="2">Cell membrane</location>
        <topology evidence="2">Multi-pass membrane protein</topology>
    </subcellularLocation>
</comment>
<sequence>MGYVRSMFILLMLILTLSNTIIASEMVLELTEEEQAFIQENPVIQVGIDPGFVPFEFIDQDGNYKGIAADYLELISKKTGLELVINKGLTWSEAYEKGVLKEVDLLPAISKTPEREAYFLFSNPFYYFQRVIVMKNDNTSISGIEDLAGLTVAVQKNSSHHSYLQEYPNINLSLYQTVEGALFDVANGSETAYVGNLATTSYLIKANGLTDLKYVKFEAEAKQSLHFAVRNDWPELASIIDKALANITEEEKIIIHNRWIGIDGDVDYGPIIQIALIIGILVAVAFGVSSYWILKLKKEISKRIEAEEELLMAKKEAEVANQIKSSFLARMSHEIRTPLNAITGMAYLMTKTNVDTTQSMYLEKITQASGNMLGIINDILDFSKIEAGKVEIENVPFELDRVIQDVINIVSFRIEEQGIGFSLSRDPNIPNALIGDSKRLEQILLNLINNAVKFTNEGGVYFDIRLVASTGPKCHLEFQVKDTGIGMSEEQVNQLFIPFSQADASINRRFGGTGLGLSIVKSLVNMMEGSIKTYSTLKEGSTFIINLTFDVDREKEVEAAKKGAAIYFQNLRTIVLEKTGANINLMKNYLGSFGMSAEFTTSQTDLVQVLEVANQDRIKPFDLVIIDYATCIEDGFMFVNHIRKYIKINFIPKIIMLLPLNRDDLFNKVFEYEIDMAITKPIIPSVLYNAIIEIFKEKAILSHKPVGENMVEAIEKKDYDYHLLVVEDNKTNQFIAKSILEQVGFKVDLADHGEDGLRLFTNNPNRYQLILMDLHMPIMNGYDTAKAIRELDEQIPIVAMTADAIMGVEEKCKAHGIEYYISKPFEPEVLLKKIIKIIEASGYKRQETVLDESDGLKYLGNNIELYKKVIQAYYEENQDTSKKLEEAIDQNNFKEAAQIVHKIKSSSGTIGAKKLYQVARDYQKALEDENLYQVKELKDRFSNLLKILLLEIESRLSKD</sequence>
<keyword evidence="10 24" id="KW-0418">Kinase</keyword>
<feature type="domain" description="Histidine kinase" evidence="21">
    <location>
        <begin position="330"/>
        <end position="551"/>
    </location>
</feature>
<evidence type="ECO:0000259" key="23">
    <source>
        <dbReference type="PROSITE" id="PS50894"/>
    </source>
</evidence>
<dbReference type="Pfam" id="PF01627">
    <property type="entry name" value="Hpt"/>
    <property type="match status" value="1"/>
</dbReference>
<dbReference type="Pfam" id="PF00497">
    <property type="entry name" value="SBP_bac_3"/>
    <property type="match status" value="1"/>
</dbReference>
<dbReference type="InterPro" id="IPR008207">
    <property type="entry name" value="Sig_transdc_His_kin_Hpt_dom"/>
</dbReference>
<dbReference type="Gene3D" id="3.30.565.10">
    <property type="entry name" value="Histidine kinase-like ATPase, C-terminal domain"/>
    <property type="match status" value="1"/>
</dbReference>
<keyword evidence="9" id="KW-0547">Nucleotide-binding</keyword>
<keyword evidence="14 20" id="KW-0472">Membrane</keyword>
<evidence type="ECO:0000256" key="4">
    <source>
        <dbReference type="ARBA" id="ARBA00012438"/>
    </source>
</evidence>
<keyword evidence="6" id="KW-1003">Cell membrane</keyword>
<dbReference type="SMART" id="SM00387">
    <property type="entry name" value="HATPase_c"/>
    <property type="match status" value="1"/>
</dbReference>
<dbReference type="InterPro" id="IPR011006">
    <property type="entry name" value="CheY-like_superfamily"/>
</dbReference>
<feature type="domain" description="HPt" evidence="23">
    <location>
        <begin position="862"/>
        <end position="959"/>
    </location>
</feature>
<organism evidence="24 25">
    <name type="scientific">Petrocella atlantisensis</name>
    <dbReference type="NCBI Taxonomy" id="2173034"/>
    <lineage>
        <taxon>Bacteria</taxon>
        <taxon>Bacillati</taxon>
        <taxon>Bacillota</taxon>
        <taxon>Clostridia</taxon>
        <taxon>Lachnospirales</taxon>
        <taxon>Vallitaleaceae</taxon>
        <taxon>Petrocella</taxon>
    </lineage>
</organism>
<feature type="domain" description="Response regulatory" evidence="22">
    <location>
        <begin position="572"/>
        <end position="695"/>
    </location>
</feature>
<dbReference type="GO" id="GO:0005524">
    <property type="term" value="F:ATP binding"/>
    <property type="evidence" value="ECO:0007669"/>
    <property type="project" value="UniProtKB-KW"/>
</dbReference>
<dbReference type="Proteomes" id="UP000279029">
    <property type="component" value="Chromosome"/>
</dbReference>
<keyword evidence="8 20" id="KW-0812">Transmembrane</keyword>